<evidence type="ECO:0000313" key="3">
    <source>
        <dbReference type="Proteomes" id="UP000289784"/>
    </source>
</evidence>
<dbReference type="Gene3D" id="3.30.1360.120">
    <property type="entry name" value="Probable tRNA modification gtpase trme, domain 1"/>
    <property type="match status" value="1"/>
</dbReference>
<dbReference type="InterPro" id="IPR017703">
    <property type="entry name" value="YgfZ/GCV_T_CS"/>
</dbReference>
<dbReference type="PIRSF" id="PIRSF006487">
    <property type="entry name" value="GcvT"/>
    <property type="match status" value="1"/>
</dbReference>
<dbReference type="InterPro" id="IPR045179">
    <property type="entry name" value="YgfZ/GcvT"/>
</dbReference>
<evidence type="ECO:0000256" key="1">
    <source>
        <dbReference type="ARBA" id="ARBA00022946"/>
    </source>
</evidence>
<reference evidence="2 3" key="1">
    <citation type="submission" date="2019-01" db="EMBL/GenBank/DDBJ databases">
        <title>Pseudoxanthomonas composti sp. nov., isolated from compost.</title>
        <authorList>
            <person name="Yang G."/>
        </authorList>
    </citation>
    <scope>NUCLEOTIDE SEQUENCE [LARGE SCALE GENOMIC DNA]</scope>
    <source>
        <strain evidence="2 3">GSS15</strain>
    </source>
</reference>
<evidence type="ECO:0000313" key="2">
    <source>
        <dbReference type="EMBL" id="RXR07031.1"/>
    </source>
</evidence>
<keyword evidence="3" id="KW-1185">Reference proteome</keyword>
<dbReference type="PANTHER" id="PTHR22602:SF0">
    <property type="entry name" value="TRANSFERASE CAF17, MITOCHONDRIAL-RELATED"/>
    <property type="match status" value="1"/>
</dbReference>
<accession>A0A4Q1JWN6</accession>
<dbReference type="OrthoDB" id="9796287at2"/>
<sequence length="287" mass="31123">MPHRSASNASPFALPDHAVIELIGPDAEAFCHAQFASDVKSLAPGQWQWSAWLTPKGRVIALFALCRISADRLVLVLPDAPVGEVVTGLQRFVFRKKVQVRLSSLQVSGVFAQAAAAAGDRLAGDDETGFELDRSDAGQPRHWRLQTLPAAADDNAASCWRACDLRCGLPRLDPAQREQWTPQQLSLERFAAYSVKKGCYPGQEIVARTHFLGKAKRQLVLMEATAGVSPGQRVGDGEREVGDVVSVASEGPTRLLLAVMPLERNASTWKIADANAQELALRDPLAR</sequence>
<dbReference type="Gene3D" id="2.40.30.160">
    <property type="match status" value="1"/>
</dbReference>
<name>A0A4Q1JWN6_9GAMM</name>
<dbReference type="InterPro" id="IPR027266">
    <property type="entry name" value="TrmE/GcvT-like"/>
</dbReference>
<protein>
    <submittedName>
        <fullName evidence="2">Folate-binding protein</fullName>
    </submittedName>
</protein>
<dbReference type="Proteomes" id="UP000289784">
    <property type="component" value="Unassembled WGS sequence"/>
</dbReference>
<dbReference type="SUPFAM" id="SSF103025">
    <property type="entry name" value="Folate-binding domain"/>
    <property type="match status" value="1"/>
</dbReference>
<dbReference type="EMBL" id="SAWZ01000002">
    <property type="protein sequence ID" value="RXR07031.1"/>
    <property type="molecule type" value="Genomic_DNA"/>
</dbReference>
<dbReference type="NCBIfam" id="TIGR03317">
    <property type="entry name" value="ygfZ_signature"/>
    <property type="match status" value="1"/>
</dbReference>
<proteinExistence type="predicted"/>
<comment type="caution">
    <text evidence="2">The sequence shown here is derived from an EMBL/GenBank/DDBJ whole genome shotgun (WGS) entry which is preliminary data.</text>
</comment>
<keyword evidence="1" id="KW-0809">Transit peptide</keyword>
<dbReference type="GO" id="GO:0016226">
    <property type="term" value="P:iron-sulfur cluster assembly"/>
    <property type="evidence" value="ECO:0007669"/>
    <property type="project" value="TreeGrafter"/>
</dbReference>
<organism evidence="2 3">
    <name type="scientific">Pseudoxanthomonas composti</name>
    <dbReference type="NCBI Taxonomy" id="2137479"/>
    <lineage>
        <taxon>Bacteria</taxon>
        <taxon>Pseudomonadati</taxon>
        <taxon>Pseudomonadota</taxon>
        <taxon>Gammaproteobacteria</taxon>
        <taxon>Lysobacterales</taxon>
        <taxon>Lysobacteraceae</taxon>
        <taxon>Pseudoxanthomonas</taxon>
    </lineage>
</organism>
<dbReference type="PANTHER" id="PTHR22602">
    <property type="entry name" value="TRANSFERASE CAF17, MITOCHONDRIAL-RELATED"/>
    <property type="match status" value="1"/>
</dbReference>
<gene>
    <name evidence="2" type="ORF">EPA99_03605</name>
</gene>
<dbReference type="AlphaFoldDB" id="A0A4Q1JWN6"/>